<dbReference type="AlphaFoldDB" id="A0A0E4GYQ9"/>
<dbReference type="InterPro" id="IPR045760">
    <property type="entry name" value="DAP_DH_C"/>
</dbReference>
<dbReference type="STRING" id="141349.BN1232_03618"/>
<dbReference type="RefSeq" id="WP_090603651.1">
    <property type="nucleotide sequence ID" value="NZ_CTEE01000001.1"/>
</dbReference>
<reference evidence="5 6" key="1">
    <citation type="submission" date="2015-03" db="EMBL/GenBank/DDBJ databases">
        <authorList>
            <person name="Urmite Genomes"/>
        </authorList>
    </citation>
    <scope>NUCLEOTIDE SEQUENCE [LARGE SCALE GENOMIC DNA]</scope>
    <source>
        <strain evidence="5 6">CSUR P1491</strain>
    </source>
</reference>
<dbReference type="Gene3D" id="3.40.50.720">
    <property type="entry name" value="NAD(P)-binding Rossmann-like Domain"/>
    <property type="match status" value="1"/>
</dbReference>
<dbReference type="InterPro" id="IPR036291">
    <property type="entry name" value="NAD(P)-bd_dom_sf"/>
</dbReference>
<dbReference type="GO" id="GO:0009089">
    <property type="term" value="P:lysine biosynthetic process via diaminopimelate"/>
    <property type="evidence" value="ECO:0007669"/>
    <property type="project" value="InterPro"/>
</dbReference>
<gene>
    <name evidence="5" type="ORF">BN1232_03618</name>
</gene>
<dbReference type="Pfam" id="PF01113">
    <property type="entry name" value="DapB_N"/>
    <property type="match status" value="1"/>
</dbReference>
<evidence type="ECO:0000313" key="6">
    <source>
        <dbReference type="Proteomes" id="UP000199251"/>
    </source>
</evidence>
<accession>A0A0E4GYQ9</accession>
<evidence type="ECO:0000256" key="2">
    <source>
        <dbReference type="ARBA" id="ARBA00023002"/>
    </source>
</evidence>
<dbReference type="Proteomes" id="UP000199251">
    <property type="component" value="Unassembled WGS sequence"/>
</dbReference>
<dbReference type="InterPro" id="IPR000846">
    <property type="entry name" value="DapB_N"/>
</dbReference>
<dbReference type="SUPFAM" id="SSF51735">
    <property type="entry name" value="NAD(P)-binding Rossmann-fold domains"/>
    <property type="match status" value="1"/>
</dbReference>
<organism evidence="5 6">
    <name type="scientific">Mycobacterium lentiflavum</name>
    <dbReference type="NCBI Taxonomy" id="141349"/>
    <lineage>
        <taxon>Bacteria</taxon>
        <taxon>Bacillati</taxon>
        <taxon>Actinomycetota</taxon>
        <taxon>Actinomycetes</taxon>
        <taxon>Mycobacteriales</taxon>
        <taxon>Mycobacteriaceae</taxon>
        <taxon>Mycobacterium</taxon>
        <taxon>Mycobacterium simiae complex</taxon>
    </lineage>
</organism>
<dbReference type="CDD" id="cd24146">
    <property type="entry name" value="nat-AmDH_N_like"/>
    <property type="match status" value="1"/>
</dbReference>
<dbReference type="OrthoDB" id="4759936at2"/>
<dbReference type="Pfam" id="PF19328">
    <property type="entry name" value="DAP_DH_C"/>
    <property type="match status" value="1"/>
</dbReference>
<dbReference type="GO" id="GO:0008839">
    <property type="term" value="F:4-hydroxy-tetrahydrodipicolinate reductase"/>
    <property type="evidence" value="ECO:0007669"/>
    <property type="project" value="InterPro"/>
</dbReference>
<evidence type="ECO:0000259" key="4">
    <source>
        <dbReference type="Pfam" id="PF19328"/>
    </source>
</evidence>
<name>A0A0E4GYQ9_MYCLN</name>
<keyword evidence="2" id="KW-0560">Oxidoreductase</keyword>
<keyword evidence="1" id="KW-0521">NADP</keyword>
<feature type="domain" description="2,4-diaminopentanoate dehydrogenase C-terminal" evidence="4">
    <location>
        <begin position="144"/>
        <end position="356"/>
    </location>
</feature>
<evidence type="ECO:0000313" key="5">
    <source>
        <dbReference type="EMBL" id="CQD16693.1"/>
    </source>
</evidence>
<evidence type="ECO:0000256" key="1">
    <source>
        <dbReference type="ARBA" id="ARBA00022857"/>
    </source>
</evidence>
<proteinExistence type="predicted"/>
<protein>
    <submittedName>
        <fullName evidence="5">Dihydrodipicolinate reductase</fullName>
    </submittedName>
</protein>
<sequence>MTAQRVVVWATGGIGSIAIRAIDRRPNLELVGVWVHSPEKDGKDAGELANGEPIGLKATTDADALIACKPDCVIYAASGPERDALAIPDYVRLLEAGINVVTTSTTRLVNPHAYEPAEWRDQLVAAAKQGQASLYASGIEPGFAADYLPLVLSTQSSSIDQIHAWEIGLYDDYGVPDIMSDALGFGRPLDYQPWIGFPGAIAGEWQGQIRLIAEALGVEVQEVREYFDRAVTDRTLEVAMGAVEAGTCGALRMRATGIVDGREAIIIEHVTRLAHDVAPDWPEGIGDLSYRVQISGDPDIDCTLAATLKDPRKAGVGGMTSGAGAMVATAMRVVNAVPYVVAAEPGLLSSVDLPLTIPTGAFVTG</sequence>
<dbReference type="EMBL" id="CTEE01000001">
    <property type="protein sequence ID" value="CQD16693.1"/>
    <property type="molecule type" value="Genomic_DNA"/>
</dbReference>
<evidence type="ECO:0000259" key="3">
    <source>
        <dbReference type="Pfam" id="PF01113"/>
    </source>
</evidence>
<feature type="domain" description="Dihydrodipicolinate reductase N-terminal" evidence="3">
    <location>
        <begin position="7"/>
        <end position="74"/>
    </location>
</feature>